<dbReference type="PANTHER" id="PTHR46696">
    <property type="entry name" value="P450, PUTATIVE (EUROFUNG)-RELATED"/>
    <property type="match status" value="1"/>
</dbReference>
<evidence type="ECO:0000313" key="3">
    <source>
        <dbReference type="EMBL" id="BBC31912.1"/>
    </source>
</evidence>
<keyword evidence="2" id="KW-0560">Oxidoreductase</keyword>
<dbReference type="PRINTS" id="PR00359">
    <property type="entry name" value="BP450"/>
</dbReference>
<dbReference type="InterPro" id="IPR002397">
    <property type="entry name" value="Cyt_P450_B"/>
</dbReference>
<dbReference type="Proteomes" id="UP001321542">
    <property type="component" value="Chromosome"/>
</dbReference>
<reference evidence="3 4" key="1">
    <citation type="journal article" date="2010" name="ChemBioChem">
        <title>Cloning and characterization of the biosynthetic gene cluster of 16-membered macrolide antibiotic FD-891: involvement of a dual functional cytochrome P450 monooxygenase catalyzing epoxidation and hydroxylation.</title>
        <authorList>
            <person name="Kudo F."/>
            <person name="Motegi A."/>
            <person name="Mizoue K."/>
            <person name="Eguchi T."/>
        </authorList>
    </citation>
    <scope>NUCLEOTIDE SEQUENCE [LARGE SCALE GENOMIC DNA]</scope>
    <source>
        <strain evidence="3 4">A-8890</strain>
    </source>
</reference>
<keyword evidence="2" id="KW-0408">Iron</keyword>
<sequence length="418" mass="46487">MTSRPTDAPVEDVQPRYRPYTAKTTEPWEELAHDRARCPVARNAELDAVQISTYEGVKEVLAGHQTWSSALGNIWPLKEPLPPQEQVLGWADPPRHTRQRKLLVKALSASRIQNMRAFSERFADDLVDELSDRGSFEMYDDFAARMAAGHICELLGVPESERDEYARSAQRMEELVTDTMDGRAEGGYGTELNEWLDHLGGMIRAKRAAGPGSDDLITQLSFAQVDGDYFEVGEIARMIQLLNVAGIGTTIGAIGNTAYLLDRYPEQKALFLSDVEGMSPSLAAESLRFESPISGLWRTCAKPTRLGGLDVEPGEKAFAVISAGSHDPLVYDRPDEFIIDRDWANLPLDLPFGQGIHFCVGMNLARLEIQVAAAKLYKRLPNLRVRPGFEPELFPGAVLRRFKTLEMVFDAPALPRTT</sequence>
<comment type="similarity">
    <text evidence="1 2">Belongs to the cytochrome P450 family.</text>
</comment>
<dbReference type="PROSITE" id="PS00086">
    <property type="entry name" value="CYTOCHROME_P450"/>
    <property type="match status" value="1"/>
</dbReference>
<organism evidence="3 4">
    <name type="scientific">Streptomyces graminofaciens</name>
    <dbReference type="NCBI Taxonomy" id="68212"/>
    <lineage>
        <taxon>Bacteria</taxon>
        <taxon>Bacillati</taxon>
        <taxon>Actinomycetota</taxon>
        <taxon>Actinomycetes</taxon>
        <taxon>Kitasatosporales</taxon>
        <taxon>Streptomycetaceae</taxon>
        <taxon>Streptomyces</taxon>
    </lineage>
</organism>
<dbReference type="InterPro" id="IPR017972">
    <property type="entry name" value="Cyt_P450_CS"/>
</dbReference>
<keyword evidence="2" id="KW-0479">Metal-binding</keyword>
<dbReference type="SUPFAM" id="SSF48264">
    <property type="entry name" value="Cytochrome P450"/>
    <property type="match status" value="1"/>
</dbReference>
<dbReference type="PANTHER" id="PTHR46696:SF6">
    <property type="entry name" value="P450, PUTATIVE (EUROFUNG)-RELATED"/>
    <property type="match status" value="1"/>
</dbReference>
<dbReference type="InterPro" id="IPR036396">
    <property type="entry name" value="Cyt_P450_sf"/>
</dbReference>
<dbReference type="EMBL" id="AP018448">
    <property type="protein sequence ID" value="BBC31912.1"/>
    <property type="molecule type" value="Genomic_DNA"/>
</dbReference>
<evidence type="ECO:0000313" key="4">
    <source>
        <dbReference type="Proteomes" id="UP001321542"/>
    </source>
</evidence>
<evidence type="ECO:0000256" key="1">
    <source>
        <dbReference type="ARBA" id="ARBA00010617"/>
    </source>
</evidence>
<dbReference type="Gene3D" id="1.10.630.10">
    <property type="entry name" value="Cytochrome P450"/>
    <property type="match status" value="1"/>
</dbReference>
<dbReference type="GO" id="GO:0004497">
    <property type="term" value="F:monooxygenase activity"/>
    <property type="evidence" value="ECO:0007669"/>
    <property type="project" value="UniProtKB-KW"/>
</dbReference>
<name>A0ABM7F7Q5_9ACTN</name>
<dbReference type="RefSeq" id="WP_286250816.1">
    <property type="nucleotide sequence ID" value="NZ_AP018448.1"/>
</dbReference>
<dbReference type="Pfam" id="PF00067">
    <property type="entry name" value="p450"/>
    <property type="match status" value="1"/>
</dbReference>
<dbReference type="InterPro" id="IPR001128">
    <property type="entry name" value="Cyt_P450"/>
</dbReference>
<keyword evidence="2" id="KW-0349">Heme</keyword>
<protein>
    <submittedName>
        <fullName evidence="3">Unspecific monooxygenase</fullName>
    </submittedName>
</protein>
<gene>
    <name evidence="3" type="ORF">SGFS_032060</name>
</gene>
<reference evidence="3 4" key="2">
    <citation type="journal article" date="2023" name="ChemBioChem">
        <title>Acyltransferase Domain Exchange between Two Independent Type I Polyketide Synthases in the Same Producer Strain of Macrolide Antibiotics.</title>
        <authorList>
            <person name="Kudo F."/>
            <person name="Kishikawa K."/>
            <person name="Tsuboi K."/>
            <person name="Kido T."/>
            <person name="Usui T."/>
            <person name="Hashimoto J."/>
            <person name="Shin-Ya K."/>
            <person name="Miyanaga A."/>
            <person name="Eguchi T."/>
        </authorList>
    </citation>
    <scope>NUCLEOTIDE SEQUENCE [LARGE SCALE GENOMIC DNA]</scope>
    <source>
        <strain evidence="3 4">A-8890</strain>
    </source>
</reference>
<accession>A0ABM7F7Q5</accession>
<proteinExistence type="inferred from homology"/>
<keyword evidence="4" id="KW-1185">Reference proteome</keyword>
<evidence type="ECO:0000256" key="2">
    <source>
        <dbReference type="RuleBase" id="RU000461"/>
    </source>
</evidence>
<keyword evidence="2 3" id="KW-0503">Monooxygenase</keyword>